<keyword evidence="2" id="KW-0238">DNA-binding</keyword>
<evidence type="ECO:0000256" key="2">
    <source>
        <dbReference type="ARBA" id="ARBA00023125"/>
    </source>
</evidence>
<feature type="domain" description="IclR-ED" evidence="6">
    <location>
        <begin position="93"/>
        <end position="254"/>
    </location>
</feature>
<dbReference type="PANTHER" id="PTHR30136">
    <property type="entry name" value="HELIX-TURN-HELIX TRANSCRIPTIONAL REGULATOR, ICLR FAMILY"/>
    <property type="match status" value="1"/>
</dbReference>
<organism evidence="7 8">
    <name type="scientific">Streptomyces fagopyri</name>
    <dbReference type="NCBI Taxonomy" id="2662397"/>
    <lineage>
        <taxon>Bacteria</taxon>
        <taxon>Bacillati</taxon>
        <taxon>Actinomycetota</taxon>
        <taxon>Actinomycetes</taxon>
        <taxon>Kitasatosporales</taxon>
        <taxon>Streptomycetaceae</taxon>
        <taxon>Streptomyces</taxon>
    </lineage>
</organism>
<keyword evidence="1" id="KW-0805">Transcription regulation</keyword>
<accession>A0A5Q0L7N5</accession>
<gene>
    <name evidence="7" type="ORF">GFH48_06170</name>
</gene>
<dbReference type="InterPro" id="IPR029016">
    <property type="entry name" value="GAF-like_dom_sf"/>
</dbReference>
<dbReference type="GO" id="GO:0003700">
    <property type="term" value="F:DNA-binding transcription factor activity"/>
    <property type="evidence" value="ECO:0007669"/>
    <property type="project" value="TreeGrafter"/>
</dbReference>
<dbReference type="Gene3D" id="3.30.450.40">
    <property type="match status" value="1"/>
</dbReference>
<sequence length="277" mass="29038">MGQGFGQGFGQLPGPYETLRAESRVPAPWQGGRGVLEGAFQVMAVLDQAGQAGLTSLAARSGLPKSTVYRLLGQLAELGAVERQADVYRLGPRMFRLGQGWQPYPGLRTAAREPVRRLVAATGATVGVSVLREGRTLVLDWAAGQDTALTPLLDVASWPWFTAAGKVQAAGRPDPGPDAPASWPREAAAIRERGVAFDRGEVVEGVCCAAVPLLGAGGAAVGALCVLTTVSERLEPLADIAQRAGEAITARLRQRRPGVTPSRVRPSSFTGPAPMTR</sequence>
<dbReference type="SUPFAM" id="SSF55781">
    <property type="entry name" value="GAF domain-like"/>
    <property type="match status" value="1"/>
</dbReference>
<keyword evidence="3" id="KW-0804">Transcription</keyword>
<dbReference type="InterPro" id="IPR036388">
    <property type="entry name" value="WH-like_DNA-bd_sf"/>
</dbReference>
<evidence type="ECO:0000313" key="7">
    <source>
        <dbReference type="EMBL" id="QFZ72908.1"/>
    </source>
</evidence>
<dbReference type="Gene3D" id="1.10.10.10">
    <property type="entry name" value="Winged helix-like DNA-binding domain superfamily/Winged helix DNA-binding domain"/>
    <property type="match status" value="1"/>
</dbReference>
<evidence type="ECO:0000256" key="1">
    <source>
        <dbReference type="ARBA" id="ARBA00023015"/>
    </source>
</evidence>
<evidence type="ECO:0000259" key="6">
    <source>
        <dbReference type="PROSITE" id="PS51078"/>
    </source>
</evidence>
<dbReference type="EMBL" id="CP045643">
    <property type="protein sequence ID" value="QFZ72908.1"/>
    <property type="molecule type" value="Genomic_DNA"/>
</dbReference>
<dbReference type="PROSITE" id="PS51078">
    <property type="entry name" value="ICLR_ED"/>
    <property type="match status" value="1"/>
</dbReference>
<keyword evidence="8" id="KW-1185">Reference proteome</keyword>
<name>A0A5Q0L7N5_9ACTN</name>
<evidence type="ECO:0000259" key="5">
    <source>
        <dbReference type="PROSITE" id="PS51077"/>
    </source>
</evidence>
<dbReference type="Pfam" id="PF09339">
    <property type="entry name" value="HTH_IclR"/>
    <property type="match status" value="1"/>
</dbReference>
<dbReference type="GO" id="GO:0003677">
    <property type="term" value="F:DNA binding"/>
    <property type="evidence" value="ECO:0007669"/>
    <property type="project" value="UniProtKB-KW"/>
</dbReference>
<dbReference type="GO" id="GO:0045892">
    <property type="term" value="P:negative regulation of DNA-templated transcription"/>
    <property type="evidence" value="ECO:0007669"/>
    <property type="project" value="TreeGrafter"/>
</dbReference>
<feature type="region of interest" description="Disordered" evidence="4">
    <location>
        <begin position="254"/>
        <end position="277"/>
    </location>
</feature>
<proteinExistence type="predicted"/>
<dbReference type="KEGG" id="sfy:GFH48_06170"/>
<dbReference type="InterPro" id="IPR050707">
    <property type="entry name" value="HTH_MetabolicPath_Reg"/>
</dbReference>
<evidence type="ECO:0000313" key="8">
    <source>
        <dbReference type="Proteomes" id="UP000326179"/>
    </source>
</evidence>
<dbReference type="InterPro" id="IPR014757">
    <property type="entry name" value="Tscrpt_reg_IclR_C"/>
</dbReference>
<dbReference type="Pfam" id="PF01614">
    <property type="entry name" value="IclR_C"/>
    <property type="match status" value="1"/>
</dbReference>
<protein>
    <submittedName>
        <fullName evidence="7">Helix-turn-helix domain-containing protein</fullName>
    </submittedName>
</protein>
<evidence type="ECO:0000256" key="4">
    <source>
        <dbReference type="SAM" id="MobiDB-lite"/>
    </source>
</evidence>
<dbReference type="PROSITE" id="PS51077">
    <property type="entry name" value="HTH_ICLR"/>
    <property type="match status" value="1"/>
</dbReference>
<dbReference type="AlphaFoldDB" id="A0A5Q0L7N5"/>
<dbReference type="Proteomes" id="UP000326179">
    <property type="component" value="Chromosome"/>
</dbReference>
<dbReference type="SMART" id="SM00346">
    <property type="entry name" value="HTH_ICLR"/>
    <property type="match status" value="1"/>
</dbReference>
<dbReference type="InterPro" id="IPR005471">
    <property type="entry name" value="Tscrpt_reg_IclR_N"/>
</dbReference>
<dbReference type="SUPFAM" id="SSF46785">
    <property type="entry name" value="Winged helix' DNA-binding domain"/>
    <property type="match status" value="1"/>
</dbReference>
<dbReference type="RefSeq" id="WP_153287273.1">
    <property type="nucleotide sequence ID" value="NZ_CP045643.1"/>
</dbReference>
<dbReference type="PANTHER" id="PTHR30136:SF24">
    <property type="entry name" value="HTH-TYPE TRANSCRIPTIONAL REPRESSOR ALLR"/>
    <property type="match status" value="1"/>
</dbReference>
<reference evidence="7 8" key="1">
    <citation type="submission" date="2019-10" db="EMBL/GenBank/DDBJ databases">
        <title>A novel species.</title>
        <authorList>
            <person name="Gao J."/>
        </authorList>
    </citation>
    <scope>NUCLEOTIDE SEQUENCE [LARGE SCALE GENOMIC DNA]</scope>
    <source>
        <strain evidence="7 8">QMT-28</strain>
    </source>
</reference>
<dbReference type="InterPro" id="IPR036390">
    <property type="entry name" value="WH_DNA-bd_sf"/>
</dbReference>
<evidence type="ECO:0000256" key="3">
    <source>
        <dbReference type="ARBA" id="ARBA00023163"/>
    </source>
</evidence>
<feature type="domain" description="HTH iclR-type" evidence="5">
    <location>
        <begin position="33"/>
        <end position="92"/>
    </location>
</feature>